<accession>A0A453GG33</accession>
<dbReference type="InterPro" id="IPR036574">
    <property type="entry name" value="Scorpion_toxin-like_sf"/>
</dbReference>
<name>A0A453GG33_AEGTS</name>
<feature type="region of interest" description="Disordered" evidence="1">
    <location>
        <begin position="77"/>
        <end position="137"/>
    </location>
</feature>
<evidence type="ECO:0000313" key="2">
    <source>
        <dbReference type="EnsemblPlants" id="AET3Gv21000300.5"/>
    </source>
</evidence>
<dbReference type="Proteomes" id="UP000015105">
    <property type="component" value="Chromosome 3D"/>
</dbReference>
<reference evidence="2" key="5">
    <citation type="journal article" date="2021" name="G3 (Bethesda)">
        <title>Aegilops tauschii genome assembly Aet v5.0 features greater sequence contiguity and improved annotation.</title>
        <authorList>
            <person name="Wang L."/>
            <person name="Zhu T."/>
            <person name="Rodriguez J.C."/>
            <person name="Deal K.R."/>
            <person name="Dubcovsky J."/>
            <person name="McGuire P.E."/>
            <person name="Lux T."/>
            <person name="Spannagl M."/>
            <person name="Mayer K.F.X."/>
            <person name="Baldrich P."/>
            <person name="Meyers B.C."/>
            <person name="Huo N."/>
            <person name="Gu Y.Q."/>
            <person name="Zhou H."/>
            <person name="Devos K.M."/>
            <person name="Bennetzen J.L."/>
            <person name="Unver T."/>
            <person name="Budak H."/>
            <person name="Gulick P.J."/>
            <person name="Galiba G."/>
            <person name="Kalapos B."/>
            <person name="Nelson D.R."/>
            <person name="Li P."/>
            <person name="You F.M."/>
            <person name="Luo M.C."/>
            <person name="Dvorak J."/>
        </authorList>
    </citation>
    <scope>NUCLEOTIDE SEQUENCE [LARGE SCALE GENOMIC DNA]</scope>
    <source>
        <strain evidence="2">cv. AL8/78</strain>
    </source>
</reference>
<keyword evidence="3" id="KW-1185">Reference proteome</keyword>
<evidence type="ECO:0008006" key="4">
    <source>
        <dbReference type="Google" id="ProtNLM"/>
    </source>
</evidence>
<reference evidence="2" key="4">
    <citation type="submission" date="2019-03" db="UniProtKB">
        <authorList>
            <consortium name="EnsemblPlants"/>
        </authorList>
    </citation>
    <scope>IDENTIFICATION</scope>
</reference>
<evidence type="ECO:0000256" key="1">
    <source>
        <dbReference type="SAM" id="MobiDB-lite"/>
    </source>
</evidence>
<reference evidence="3" key="1">
    <citation type="journal article" date="2014" name="Science">
        <title>Ancient hybridizations among the ancestral genomes of bread wheat.</title>
        <authorList>
            <consortium name="International Wheat Genome Sequencing Consortium,"/>
            <person name="Marcussen T."/>
            <person name="Sandve S.R."/>
            <person name="Heier L."/>
            <person name="Spannagl M."/>
            <person name="Pfeifer M."/>
            <person name="Jakobsen K.S."/>
            <person name="Wulff B.B."/>
            <person name="Steuernagel B."/>
            <person name="Mayer K.F."/>
            <person name="Olsen O.A."/>
        </authorList>
    </citation>
    <scope>NUCLEOTIDE SEQUENCE [LARGE SCALE GENOMIC DNA]</scope>
    <source>
        <strain evidence="3">cv. AL8/78</strain>
    </source>
</reference>
<evidence type="ECO:0000313" key="3">
    <source>
        <dbReference type="Proteomes" id="UP000015105"/>
    </source>
</evidence>
<dbReference type="EnsemblPlants" id="AET3Gv21000300.5">
    <property type="protein sequence ID" value="AET3Gv21000300.5"/>
    <property type="gene ID" value="AET3Gv21000300"/>
</dbReference>
<sequence>PTISFEHLAMAFSGTQMLAAFTLGILLMAFCAEARVCMSPSKLYKANPFKNVRCTKACHKEHFKGGFCSSKKSIVDDELNEDNGDNNFGKRPKKKSKKSCMCTFPCGQTPPPPSEPDVPEPPEVPVPGPPPRAGHIY</sequence>
<dbReference type="Gene3D" id="3.30.30.10">
    <property type="entry name" value="Knottin, scorpion toxin-like"/>
    <property type="match status" value="1"/>
</dbReference>
<proteinExistence type="predicted"/>
<protein>
    <recommendedName>
        <fullName evidence="4">Knottin scorpion toxin-like domain-containing protein</fullName>
    </recommendedName>
</protein>
<dbReference type="AlphaFoldDB" id="A0A453GG33"/>
<feature type="compositionally biased region" description="Pro residues" evidence="1">
    <location>
        <begin position="108"/>
        <end position="137"/>
    </location>
</feature>
<dbReference type="Gramene" id="AET3Gv21000300.5">
    <property type="protein sequence ID" value="AET3Gv21000300.5"/>
    <property type="gene ID" value="AET3Gv21000300"/>
</dbReference>
<reference evidence="2" key="3">
    <citation type="journal article" date="2017" name="Nature">
        <title>Genome sequence of the progenitor of the wheat D genome Aegilops tauschii.</title>
        <authorList>
            <person name="Luo M.C."/>
            <person name="Gu Y.Q."/>
            <person name="Puiu D."/>
            <person name="Wang H."/>
            <person name="Twardziok S.O."/>
            <person name="Deal K.R."/>
            <person name="Huo N."/>
            <person name="Zhu T."/>
            <person name="Wang L."/>
            <person name="Wang Y."/>
            <person name="McGuire P.E."/>
            <person name="Liu S."/>
            <person name="Long H."/>
            <person name="Ramasamy R.K."/>
            <person name="Rodriguez J.C."/>
            <person name="Van S.L."/>
            <person name="Yuan L."/>
            <person name="Wang Z."/>
            <person name="Xia Z."/>
            <person name="Xiao L."/>
            <person name="Anderson O.D."/>
            <person name="Ouyang S."/>
            <person name="Liang Y."/>
            <person name="Zimin A.V."/>
            <person name="Pertea G."/>
            <person name="Qi P."/>
            <person name="Bennetzen J.L."/>
            <person name="Dai X."/>
            <person name="Dawson M.W."/>
            <person name="Muller H.G."/>
            <person name="Kugler K."/>
            <person name="Rivarola-Duarte L."/>
            <person name="Spannagl M."/>
            <person name="Mayer K.F.X."/>
            <person name="Lu F.H."/>
            <person name="Bevan M.W."/>
            <person name="Leroy P."/>
            <person name="Li P."/>
            <person name="You F.M."/>
            <person name="Sun Q."/>
            <person name="Liu Z."/>
            <person name="Lyons E."/>
            <person name="Wicker T."/>
            <person name="Salzberg S.L."/>
            <person name="Devos K.M."/>
            <person name="Dvorak J."/>
        </authorList>
    </citation>
    <scope>NUCLEOTIDE SEQUENCE [LARGE SCALE GENOMIC DNA]</scope>
    <source>
        <strain evidence="2">cv. AL8/78</strain>
    </source>
</reference>
<organism evidence="2 3">
    <name type="scientific">Aegilops tauschii subsp. strangulata</name>
    <name type="common">Goatgrass</name>
    <dbReference type="NCBI Taxonomy" id="200361"/>
    <lineage>
        <taxon>Eukaryota</taxon>
        <taxon>Viridiplantae</taxon>
        <taxon>Streptophyta</taxon>
        <taxon>Embryophyta</taxon>
        <taxon>Tracheophyta</taxon>
        <taxon>Spermatophyta</taxon>
        <taxon>Magnoliopsida</taxon>
        <taxon>Liliopsida</taxon>
        <taxon>Poales</taxon>
        <taxon>Poaceae</taxon>
        <taxon>BOP clade</taxon>
        <taxon>Pooideae</taxon>
        <taxon>Triticodae</taxon>
        <taxon>Triticeae</taxon>
        <taxon>Triticinae</taxon>
        <taxon>Aegilops</taxon>
    </lineage>
</organism>
<reference evidence="3" key="2">
    <citation type="journal article" date="2017" name="Nat. Plants">
        <title>The Aegilops tauschii genome reveals multiple impacts of transposons.</title>
        <authorList>
            <person name="Zhao G."/>
            <person name="Zou C."/>
            <person name="Li K."/>
            <person name="Wang K."/>
            <person name="Li T."/>
            <person name="Gao L."/>
            <person name="Zhang X."/>
            <person name="Wang H."/>
            <person name="Yang Z."/>
            <person name="Liu X."/>
            <person name="Jiang W."/>
            <person name="Mao L."/>
            <person name="Kong X."/>
            <person name="Jiao Y."/>
            <person name="Jia J."/>
        </authorList>
    </citation>
    <scope>NUCLEOTIDE SEQUENCE [LARGE SCALE GENOMIC DNA]</scope>
    <source>
        <strain evidence="3">cv. AL8/78</strain>
    </source>
</reference>